<dbReference type="AlphaFoldDB" id="A0A1M5ZM58"/>
<dbReference type="Proteomes" id="UP000184241">
    <property type="component" value="Unassembled WGS sequence"/>
</dbReference>
<evidence type="ECO:0000313" key="1">
    <source>
        <dbReference type="EMBL" id="SHI25264.1"/>
    </source>
</evidence>
<dbReference type="RefSeq" id="WP_073020900.1">
    <property type="nucleotide sequence ID" value="NZ_FQXU01000009.1"/>
</dbReference>
<protein>
    <submittedName>
        <fullName evidence="1">Uncharacterized protein</fullName>
    </submittedName>
</protein>
<name>A0A1M5ZM58_9CLOT</name>
<reference evidence="1 2" key="1">
    <citation type="submission" date="2016-11" db="EMBL/GenBank/DDBJ databases">
        <authorList>
            <person name="Jaros S."/>
            <person name="Januszkiewicz K."/>
            <person name="Wedrychowicz H."/>
        </authorList>
    </citation>
    <scope>NUCLEOTIDE SEQUENCE [LARGE SCALE GENOMIC DNA]</scope>
    <source>
        <strain evidence="1 2">DSM 6191</strain>
    </source>
</reference>
<organism evidence="1 2">
    <name type="scientific">Clostridium intestinale DSM 6191</name>
    <dbReference type="NCBI Taxonomy" id="1121320"/>
    <lineage>
        <taxon>Bacteria</taxon>
        <taxon>Bacillati</taxon>
        <taxon>Bacillota</taxon>
        <taxon>Clostridia</taxon>
        <taxon>Eubacteriales</taxon>
        <taxon>Clostridiaceae</taxon>
        <taxon>Clostridium</taxon>
    </lineage>
</organism>
<sequence>MKRFVLPLLLIISIISLITTNTMKQKQLNYEYLDSDMLFSTIDNKRVYTKLINSEEEPKLLILTEAQENVNIRVYDFNKSSYTLDNNLGYISDGKPFKIRISNFPMSNIYLFNSTHIINIPTFSPGSINVSSLNEPYKDLYPSSYYNFFVYESSPNILKSNSKDFNIEYILTPKEDNDFILNIHNIVSIDTLNNTTIYYNKPESGGMNLYSYPLNTNYTLSPLEKETKLHENIYYSSELFSDNYSRGSLSISKEENNLYNLKLFSDNTTDSLNIKSTKAPIASGYKTYAGTKIVFSSYDSSGKIISYNPLDSSYETLCYNLPYIENIDVCPSLGNPNKYLMLFRTNYNGEIRYHLYNSLDPFEKDITNLISN</sequence>
<gene>
    <name evidence="1" type="ORF">SAMN02745941_03140</name>
</gene>
<accession>A0A1M5ZM58</accession>
<evidence type="ECO:0000313" key="2">
    <source>
        <dbReference type="Proteomes" id="UP000184241"/>
    </source>
</evidence>
<proteinExistence type="predicted"/>
<dbReference type="EMBL" id="FQXU01000009">
    <property type="protein sequence ID" value="SHI25264.1"/>
    <property type="molecule type" value="Genomic_DNA"/>
</dbReference>